<organism evidence="5 6">
    <name type="scientific">Tieghemiomyces parasiticus</name>
    <dbReference type="NCBI Taxonomy" id="78921"/>
    <lineage>
        <taxon>Eukaryota</taxon>
        <taxon>Fungi</taxon>
        <taxon>Fungi incertae sedis</taxon>
        <taxon>Zoopagomycota</taxon>
        <taxon>Kickxellomycotina</taxon>
        <taxon>Dimargaritomycetes</taxon>
        <taxon>Dimargaritales</taxon>
        <taxon>Dimargaritaceae</taxon>
        <taxon>Tieghemiomyces</taxon>
    </lineage>
</organism>
<evidence type="ECO:0000259" key="3">
    <source>
        <dbReference type="Pfam" id="PF14225"/>
    </source>
</evidence>
<feature type="domain" description="Cell morphogenesis protein N-terminal" evidence="2">
    <location>
        <begin position="194"/>
        <end position="635"/>
    </location>
</feature>
<feature type="domain" description="Cell morphogenesis central region" evidence="4">
    <location>
        <begin position="2039"/>
        <end position="2091"/>
    </location>
</feature>
<dbReference type="InterPro" id="IPR029473">
    <property type="entry name" value="MOR2-PAG1_mid"/>
</dbReference>
<dbReference type="PANTHER" id="PTHR12295">
    <property type="entry name" value="FURRY-RELATED"/>
    <property type="match status" value="1"/>
</dbReference>
<dbReference type="Pfam" id="PF14222">
    <property type="entry name" value="MOR2-PAG1_N"/>
    <property type="match status" value="2"/>
</dbReference>
<dbReference type="OrthoDB" id="6287725at2759"/>
<dbReference type="Pfam" id="PF14225">
    <property type="entry name" value="MOR2-PAG1_C"/>
    <property type="match status" value="1"/>
</dbReference>
<feature type="compositionally biased region" description="Gly residues" evidence="1">
    <location>
        <begin position="658"/>
        <end position="668"/>
    </location>
</feature>
<dbReference type="InterPro" id="IPR016024">
    <property type="entry name" value="ARM-type_fold"/>
</dbReference>
<feature type="region of interest" description="Disordered" evidence="1">
    <location>
        <begin position="2542"/>
        <end position="2713"/>
    </location>
</feature>
<evidence type="ECO:0000256" key="1">
    <source>
        <dbReference type="SAM" id="MobiDB-lite"/>
    </source>
</evidence>
<feature type="compositionally biased region" description="Polar residues" evidence="1">
    <location>
        <begin position="2613"/>
        <end position="2630"/>
    </location>
</feature>
<comment type="caution">
    <text evidence="5">The sequence shown here is derived from an EMBL/GenBank/DDBJ whole genome shotgun (WGS) entry which is preliminary data.</text>
</comment>
<feature type="region of interest" description="Disordered" evidence="1">
    <location>
        <begin position="652"/>
        <end position="678"/>
    </location>
</feature>
<evidence type="ECO:0000259" key="2">
    <source>
        <dbReference type="Pfam" id="PF14222"/>
    </source>
</evidence>
<dbReference type="GO" id="GO:0000902">
    <property type="term" value="P:cell morphogenesis"/>
    <property type="evidence" value="ECO:0007669"/>
    <property type="project" value="InterPro"/>
</dbReference>
<dbReference type="GO" id="GO:0030427">
    <property type="term" value="C:site of polarized growth"/>
    <property type="evidence" value="ECO:0007669"/>
    <property type="project" value="TreeGrafter"/>
</dbReference>
<dbReference type="Proteomes" id="UP001150569">
    <property type="component" value="Unassembled WGS sequence"/>
</dbReference>
<feature type="domain" description="Cell morphogenesis protein N-terminal" evidence="2">
    <location>
        <begin position="697"/>
        <end position="828"/>
    </location>
</feature>
<name>A0A9W8DY43_9FUNG</name>
<feature type="compositionally biased region" description="Low complexity" evidence="1">
    <location>
        <begin position="2586"/>
        <end position="2595"/>
    </location>
</feature>
<dbReference type="GO" id="GO:0005938">
    <property type="term" value="C:cell cortex"/>
    <property type="evidence" value="ECO:0007669"/>
    <property type="project" value="TreeGrafter"/>
</dbReference>
<feature type="compositionally biased region" description="Low complexity" evidence="1">
    <location>
        <begin position="2647"/>
        <end position="2658"/>
    </location>
</feature>
<feature type="region of interest" description="Disordered" evidence="1">
    <location>
        <begin position="625"/>
        <end position="644"/>
    </location>
</feature>
<dbReference type="EMBL" id="JANBPT010000332">
    <property type="protein sequence ID" value="KAJ1923475.1"/>
    <property type="molecule type" value="Genomic_DNA"/>
</dbReference>
<feature type="domain" description="Cell morphogenesis central region" evidence="4">
    <location>
        <begin position="1601"/>
        <end position="1828"/>
    </location>
</feature>
<evidence type="ECO:0000313" key="5">
    <source>
        <dbReference type="EMBL" id="KAJ1923475.1"/>
    </source>
</evidence>
<proteinExistence type="predicted"/>
<dbReference type="SUPFAM" id="SSF48371">
    <property type="entry name" value="ARM repeat"/>
    <property type="match status" value="1"/>
</dbReference>
<sequence length="2750" mass="303636">MPFSTLTVPADSKQYIIRSLQRNFSYYADIQVKLFVDSPRKARADLVAVLGLEPTGSLGQVMRTMAMIAKSSASEVIESLLQWRKETMQQDTPLSAPGDANGLPEGLSVRAALPLFSPDFSHHDSLWRPTVDTPGPGPLSGSAVTLSGPGGLAAGLVTPAAVTGAEPAALFTPPPPAPSQFPSARTYVPESREERKELAYVYLLCQALITIFERIQAEDLSNDLGTKMEALAFVQLKSPDVADTLARCRNRQIIADMYMRLIGAISGVRFATMSDRFIAELEKVPSTGPIPHEGQVEMVIRGMRYLQLKVYPVESLEETAQFLLSCTKFFVQTAHGPRLKCAYAEVFTQLLLPIGAVADAEVNFPDWAKSMDLLLSRATKMTTKPRYLSVAYPFFTAVLCASPREVFLARLPGFLDLIFLRTRDRHVRHVALGCLCRVVWAYLFRYRAPGKEVHRQLETLIKQMFGTRKRPTNITDLPLDYYIYVVFCLLHYNLAWTVTNVMSFLLQLGDSETPSTIGPEQLHAERAIVGLRALLLYLESDAQSEDRPPFPTVHDLLASHAVRFTLPVYPRLREEFSVPVLPWADDLYQLVEKSQLSLARYLLTLDATYGADLVTKKRYVTFPPPGQTNGIHHQEDDAPDVEDLTGSATATDRFLGGFDPGSPGGSGAGNTETRSLTGSTTNLFHAGHAFSSLSTPFHSFTHSLGHHSASSSTSTTALAGMITSAKELATETQQYQQVFTTFNTVYPREKQPAYDLLATVIEVTPDLMPAQILPQRLSEMLSTYLLHIDPRVSRAAAGAALRLTTRIGAYSVLVHLSQTLVQVDDRVDEILTRFIYVPGPTARPAAGGSAANRRELLSTTTLQNADQYPGWATSPPAGHATEPSQRSHGNRGGITAGRTVASHNPSPAHAQAAATTRGFSGPIAGAQPLAARPAGGLLHLYHAVLRLFLAEVEQLDRQGLLDTAADRWQTDHRAIANLIDELEGLGLFYLVHQAPRVRGLASAILHTVATLGDLLTPHLSDDHPIPMTPTEKVRSKQHNQMLHTRRFLYTELHTTMVPLGDPADGPCPELFFPSLERLRDIHVDGGTATSTATHTATAVSVHHQSGSAALLAANHTRTRSESSVGSELPPVTAVVPPNPDEYPAPVDLGLGPNRDLLDFIASKPDPYVLLQPGVGAVAQGSAVPEATVPAEGALGPLTARVRHIALFDLARSPHPTHRALWEEYFSSVVQRAYAIAPATVVLARDVVCRHFHQMYSLVVHYSEIPSKIPVLGFAAHRTAVRAGAFDAELVDQWRFYLEFISTTLTPDLEREVGAGAGRVDSVFSRPLAKNMRQVLTTADLVQLTTPFFTAENPVVRSAVVRGLGRIHESSYMALFTALHPTVSSLLEVALLKSAHKAYSTLKRDRKMDRTRECLVHLFRLTARYLRTSALLADTDHLSTLVTFVREIRNFLTDTGTQTAWDYQNLRIQFCGLVDVLYYHLSHRRDPGDPFPFKMRVSLFRLFETWGGFGQHSEATREREAAMIGHVLDKYHDVLERGVMASLMEDERTALEGAALRAMATLCRGPVVRPAAVKAGQSFNLEQLFGWVEAVFDSPDRRVHRIAKHSVEWLLAFNKDHPLVLREVVRLCYHGDPARPCTRGYFMALKKTLAGDPEYPYASHVVLPLALLKLGDLSPGIRHAAFRLLQAIERRFFLDRCYEYFESAAFSPLATLYRHAQVGLSATMSEHHPALTNDIISEVFGHLDGVSEQGQREMLRFLRPWFCNVDLILDRDAGRIMEPGHCHLLSLFHLTLTLSKRHLLEIEQLWSALVFKDNSSNCDLIVGFLINLALSKRNPTLLEYIKKVMVFLARTTINTHLLHTIVGYITPDLMVPSLRADYSDTLVNSVENIQGDRSPSAETAAAATIPCRAQTLFDADYPTYEDGPVFSPGQIALVLLVELPSEVGSLLKPYVPLLLHAMTVHIDYGYARVSPLVCVMLANFIRFTVLDHHQPLETVDTLLGQLATAEANKREHGLPLGELTRFVRQLVEVFSCEEKLPVRSLRHAWGTVALQWGTQCPVRNVACASFRIFSAIMPRVTLGMCVEMINRLSNTIADDQANIQEFSVSILSIFRKVLRSIRPEGAPRENGGLVDQESETDVEVETDPLASLVDQHSLDSEDPAPLDLNTTHEALAPVLFWTASVCLFSHLEVEYEQGLAMLELILQLPGWRFPSIHRTDHLLCDLPLHLQAQMGLPIATLAAPPPLSAHSPGIPAQPALRPMIMRQYPKKWGGKFPGIFWLLIRGYRFARQRVRCQKLLTQLISLASDPLVGITEEAVALLLLAHFPLLCLHVERRQVDGEAALLMDLVSAVVPDVVHDVDAREALRELFGRYKAQGFYNVGHFIKEVVRLVGHHFTSFITDAMFLLLFQLPGAPTSHQEIILQTLDTFVAQYRNNAAGLFDRDDTLPTVNILLNLMATPFEAQVSRILDCLVLRAYRPTGAGADKYSGGGGVLLTSPPLAGQTVPLGNVKTFTWYGFNSAVSRPKTRHQLCNLVKTVAAQQLMVARHTRRASTPQVTGQPTSAAGQGDGNHAVLPSHRGYYSLHTQQLDSDSSSAYDPDYPEDHGPRPYLLDDPLCNSSSPDLRPPLSQSPANLSHYHTRNPSDAPESRTPTPTTSVVTSSDQTNVLGREAREREPHPNDQDSDPGHYRRTSSPGSDGRRAPPLNAALEDTCRNVPLPPLPAGELATLKRELDELDELAPYLQDLDDFFSKAD</sequence>
<dbReference type="InterPro" id="IPR025614">
    <property type="entry name" value="Cell_morpho_N"/>
</dbReference>
<dbReference type="InterPro" id="IPR039867">
    <property type="entry name" value="Furry/Tao3/Mor2"/>
</dbReference>
<feature type="compositionally biased region" description="Polar residues" evidence="1">
    <location>
        <begin position="2548"/>
        <end position="2561"/>
    </location>
</feature>
<accession>A0A9W8DY43</accession>
<keyword evidence="6" id="KW-1185">Reference proteome</keyword>
<reference evidence="5" key="1">
    <citation type="submission" date="2022-07" db="EMBL/GenBank/DDBJ databases">
        <title>Phylogenomic reconstructions and comparative analyses of Kickxellomycotina fungi.</title>
        <authorList>
            <person name="Reynolds N.K."/>
            <person name="Stajich J.E."/>
            <person name="Barry K."/>
            <person name="Grigoriev I.V."/>
            <person name="Crous P."/>
            <person name="Smith M.E."/>
        </authorList>
    </citation>
    <scope>NUCLEOTIDE SEQUENCE</scope>
    <source>
        <strain evidence="5">RSA 861</strain>
    </source>
</reference>
<feature type="region of interest" description="Disordered" evidence="1">
    <location>
        <begin position="862"/>
        <end position="915"/>
    </location>
</feature>
<gene>
    <name evidence="5" type="primary">TAO3_1</name>
    <name evidence="5" type="ORF">IWQ60_005864</name>
</gene>
<dbReference type="InterPro" id="IPR025481">
    <property type="entry name" value="Cell_Morphogen_C"/>
</dbReference>
<evidence type="ECO:0000259" key="4">
    <source>
        <dbReference type="Pfam" id="PF14228"/>
    </source>
</evidence>
<evidence type="ECO:0000313" key="6">
    <source>
        <dbReference type="Proteomes" id="UP001150569"/>
    </source>
</evidence>
<dbReference type="PANTHER" id="PTHR12295:SF30">
    <property type="entry name" value="PROTEIN FURRY"/>
    <property type="match status" value="1"/>
</dbReference>
<dbReference type="Pfam" id="PF14228">
    <property type="entry name" value="MOR2-PAG1_mid"/>
    <property type="match status" value="2"/>
</dbReference>
<feature type="compositionally biased region" description="Basic and acidic residues" evidence="1">
    <location>
        <begin position="2666"/>
        <end position="2684"/>
    </location>
</feature>
<protein>
    <submittedName>
        <fullName evidence="5">Cell morphogenesis protein PAG1</fullName>
    </submittedName>
</protein>
<feature type="domain" description="Cell morphogenesis protein C-terminal" evidence="3">
    <location>
        <begin position="2253"/>
        <end position="2469"/>
    </location>
</feature>